<evidence type="ECO:0000313" key="1">
    <source>
        <dbReference type="EMBL" id="VDK62059.1"/>
    </source>
</evidence>
<gene>
    <name evidence="1" type="ORF">GPUH_LOCUS8356</name>
</gene>
<evidence type="ECO:0000313" key="3">
    <source>
        <dbReference type="WBParaSite" id="GPUH_0000836401-mRNA-1"/>
    </source>
</evidence>
<dbReference type="EMBL" id="UYRT01024137">
    <property type="protein sequence ID" value="VDK62059.1"/>
    <property type="molecule type" value="Genomic_DNA"/>
</dbReference>
<name>A0A183DI14_9BILA</name>
<sequence>MFGYPSGIGALLVRTDRTHLLKKSYFGGGTVKVVVPDAMEVHPRDHFVE</sequence>
<reference evidence="3" key="1">
    <citation type="submission" date="2016-06" db="UniProtKB">
        <authorList>
            <consortium name="WormBaseParasite"/>
        </authorList>
    </citation>
    <scope>IDENTIFICATION</scope>
</reference>
<keyword evidence="2" id="KW-1185">Reference proteome</keyword>
<accession>A0A183DI14</accession>
<protein>
    <submittedName>
        <fullName evidence="3">GCV_T domain-containing protein</fullName>
    </submittedName>
</protein>
<dbReference type="InterPro" id="IPR015421">
    <property type="entry name" value="PyrdxlP-dep_Trfase_major"/>
</dbReference>
<dbReference type="WBParaSite" id="GPUH_0000836401-mRNA-1">
    <property type="protein sequence ID" value="GPUH_0000836401-mRNA-1"/>
    <property type="gene ID" value="GPUH_0000836401"/>
</dbReference>
<evidence type="ECO:0000313" key="2">
    <source>
        <dbReference type="Proteomes" id="UP000271098"/>
    </source>
</evidence>
<dbReference type="AlphaFoldDB" id="A0A183DI14"/>
<reference evidence="1 2" key="2">
    <citation type="submission" date="2018-11" db="EMBL/GenBank/DDBJ databases">
        <authorList>
            <consortium name="Pathogen Informatics"/>
        </authorList>
    </citation>
    <scope>NUCLEOTIDE SEQUENCE [LARGE SCALE GENOMIC DNA]</scope>
</reference>
<dbReference type="Gene3D" id="3.40.640.10">
    <property type="entry name" value="Type I PLP-dependent aspartate aminotransferase-like (Major domain)"/>
    <property type="match status" value="1"/>
</dbReference>
<organism evidence="3">
    <name type="scientific">Gongylonema pulchrum</name>
    <dbReference type="NCBI Taxonomy" id="637853"/>
    <lineage>
        <taxon>Eukaryota</taxon>
        <taxon>Metazoa</taxon>
        <taxon>Ecdysozoa</taxon>
        <taxon>Nematoda</taxon>
        <taxon>Chromadorea</taxon>
        <taxon>Rhabditida</taxon>
        <taxon>Spirurina</taxon>
        <taxon>Spiruromorpha</taxon>
        <taxon>Spiruroidea</taxon>
        <taxon>Gongylonematidae</taxon>
        <taxon>Gongylonema</taxon>
    </lineage>
</organism>
<dbReference type="OrthoDB" id="420046at2759"/>
<dbReference type="Proteomes" id="UP000271098">
    <property type="component" value="Unassembled WGS sequence"/>
</dbReference>
<proteinExistence type="predicted"/>